<dbReference type="EMBL" id="BPLR01005945">
    <property type="protein sequence ID" value="GIY06301.1"/>
    <property type="molecule type" value="Genomic_DNA"/>
</dbReference>
<dbReference type="Proteomes" id="UP001054945">
    <property type="component" value="Unassembled WGS sequence"/>
</dbReference>
<reference evidence="1 2" key="1">
    <citation type="submission" date="2021-06" db="EMBL/GenBank/DDBJ databases">
        <title>Caerostris extrusa draft genome.</title>
        <authorList>
            <person name="Kono N."/>
            <person name="Arakawa K."/>
        </authorList>
    </citation>
    <scope>NUCLEOTIDE SEQUENCE [LARGE SCALE GENOMIC DNA]</scope>
</reference>
<protein>
    <submittedName>
        <fullName evidence="1">Uncharacterized protein</fullName>
    </submittedName>
</protein>
<gene>
    <name evidence="1" type="ORF">CEXT_567201</name>
</gene>
<keyword evidence="2" id="KW-1185">Reference proteome</keyword>
<accession>A0AAV4QBD8</accession>
<organism evidence="1 2">
    <name type="scientific">Caerostris extrusa</name>
    <name type="common">Bark spider</name>
    <name type="synonym">Caerostris bankana</name>
    <dbReference type="NCBI Taxonomy" id="172846"/>
    <lineage>
        <taxon>Eukaryota</taxon>
        <taxon>Metazoa</taxon>
        <taxon>Ecdysozoa</taxon>
        <taxon>Arthropoda</taxon>
        <taxon>Chelicerata</taxon>
        <taxon>Arachnida</taxon>
        <taxon>Araneae</taxon>
        <taxon>Araneomorphae</taxon>
        <taxon>Entelegynae</taxon>
        <taxon>Araneoidea</taxon>
        <taxon>Araneidae</taxon>
        <taxon>Caerostris</taxon>
    </lineage>
</organism>
<comment type="caution">
    <text evidence="1">The sequence shown here is derived from an EMBL/GenBank/DDBJ whole genome shotgun (WGS) entry which is preliminary data.</text>
</comment>
<name>A0AAV4QBD8_CAEEX</name>
<dbReference type="AlphaFoldDB" id="A0AAV4QBD8"/>
<evidence type="ECO:0000313" key="1">
    <source>
        <dbReference type="EMBL" id="GIY06301.1"/>
    </source>
</evidence>
<sequence>MITYVARYLVLGMNQSSLNRAYSQPIGGKFQTTIILLPAFELSDLVWRTNSSRAFQAPSRFLDTMEEK</sequence>
<proteinExistence type="predicted"/>
<evidence type="ECO:0000313" key="2">
    <source>
        <dbReference type="Proteomes" id="UP001054945"/>
    </source>
</evidence>